<keyword evidence="6" id="KW-0812">Transmembrane</keyword>
<dbReference type="eggNOG" id="COG4585">
    <property type="taxonomic scope" value="Bacteria"/>
</dbReference>
<gene>
    <name evidence="8" type="ORF">CD29_09990</name>
</gene>
<evidence type="ECO:0000256" key="5">
    <source>
        <dbReference type="ARBA" id="ARBA00023012"/>
    </source>
</evidence>
<dbReference type="InterPro" id="IPR050482">
    <property type="entry name" value="Sensor_HK_TwoCompSys"/>
</dbReference>
<dbReference type="GO" id="GO:0000160">
    <property type="term" value="P:phosphorelay signal transduction system"/>
    <property type="evidence" value="ECO:0007669"/>
    <property type="project" value="UniProtKB-KW"/>
</dbReference>
<proteinExistence type="predicted"/>
<dbReference type="GO" id="GO:0016301">
    <property type="term" value="F:kinase activity"/>
    <property type="evidence" value="ECO:0007669"/>
    <property type="project" value="UniProtKB-KW"/>
</dbReference>
<evidence type="ECO:0000256" key="2">
    <source>
        <dbReference type="ARBA" id="ARBA00022741"/>
    </source>
</evidence>
<feature type="transmembrane region" description="Helical" evidence="6">
    <location>
        <begin position="268"/>
        <end position="289"/>
    </location>
</feature>
<feature type="domain" description="Histidine kinase" evidence="7">
    <location>
        <begin position="668"/>
        <end position="756"/>
    </location>
</feature>
<dbReference type="RefSeq" id="WP_036185931.1">
    <property type="nucleotide sequence ID" value="NZ_AVDA01000010.1"/>
</dbReference>
<dbReference type="Gene3D" id="3.30.565.10">
    <property type="entry name" value="Histidine kinase-like ATPase, C-terminal domain"/>
    <property type="match status" value="1"/>
</dbReference>
<dbReference type="InterPro" id="IPR003594">
    <property type="entry name" value="HATPase_dom"/>
</dbReference>
<dbReference type="Proteomes" id="UP000030416">
    <property type="component" value="Unassembled WGS sequence"/>
</dbReference>
<dbReference type="AlphaFoldDB" id="A0A0A3I7I6"/>
<evidence type="ECO:0000313" key="8">
    <source>
        <dbReference type="EMBL" id="KGR78698.1"/>
    </source>
</evidence>
<feature type="transmembrane region" description="Helical" evidence="6">
    <location>
        <begin position="147"/>
        <end position="166"/>
    </location>
</feature>
<evidence type="ECO:0000256" key="1">
    <source>
        <dbReference type="ARBA" id="ARBA00022679"/>
    </source>
</evidence>
<comment type="caution">
    <text evidence="8">The sequence shown here is derived from an EMBL/GenBank/DDBJ whole genome shotgun (WGS) entry which is preliminary data.</text>
</comment>
<accession>A0A0A3I7I6</accession>
<dbReference type="PANTHER" id="PTHR24421">
    <property type="entry name" value="NITRATE/NITRITE SENSOR PROTEIN NARX-RELATED"/>
    <property type="match status" value="1"/>
</dbReference>
<dbReference type="InterPro" id="IPR005467">
    <property type="entry name" value="His_kinase_dom"/>
</dbReference>
<keyword evidence="5" id="KW-0902">Two-component regulatory system</keyword>
<dbReference type="GO" id="GO:0005524">
    <property type="term" value="F:ATP binding"/>
    <property type="evidence" value="ECO:0007669"/>
    <property type="project" value="UniProtKB-KW"/>
</dbReference>
<reference evidence="8 9" key="1">
    <citation type="submission" date="2014-02" db="EMBL/GenBank/DDBJ databases">
        <title>Draft genome sequence of Lysinibacillus manganicus DSM 26584T.</title>
        <authorList>
            <person name="Zhang F."/>
            <person name="Wang G."/>
            <person name="Zhang L."/>
        </authorList>
    </citation>
    <scope>NUCLEOTIDE SEQUENCE [LARGE SCALE GENOMIC DNA]</scope>
    <source>
        <strain evidence="8 9">DSM 26584</strain>
    </source>
</reference>
<keyword evidence="1" id="KW-0808">Transferase</keyword>
<feature type="transmembrane region" description="Helical" evidence="6">
    <location>
        <begin position="117"/>
        <end position="135"/>
    </location>
</feature>
<evidence type="ECO:0000259" key="7">
    <source>
        <dbReference type="PROSITE" id="PS50109"/>
    </source>
</evidence>
<keyword evidence="6" id="KW-1133">Transmembrane helix</keyword>
<dbReference type="InterPro" id="IPR036890">
    <property type="entry name" value="HATPase_C_sf"/>
</dbReference>
<feature type="transmembrane region" description="Helical" evidence="6">
    <location>
        <begin position="172"/>
        <end position="192"/>
    </location>
</feature>
<dbReference type="PANTHER" id="PTHR24421:SF60">
    <property type="entry name" value="SENSOR HISTIDINE KINASE COMP"/>
    <property type="match status" value="1"/>
</dbReference>
<feature type="transmembrane region" description="Helical" evidence="6">
    <location>
        <begin position="336"/>
        <end position="353"/>
    </location>
</feature>
<dbReference type="STRING" id="1384049.CD29_09990"/>
<dbReference type="SMART" id="SM00387">
    <property type="entry name" value="HATPase_c"/>
    <property type="match status" value="1"/>
</dbReference>
<sequence length="756" mass="88786">MISRKYFWIIITIYLLIGSYIFYESYQSPIVGIEVEKEDNDWIISGFKFSEIGELHQIHKGDILLEINDIKIDETTKLTYDKMISFANSIKLITSDEEIRYIYFSHHDLPTQFFNNYILPLSYFLIACFLAIYLYQHQKGNKQALNYLIQFILTVAIACGSIPLLIRLNWFGLIINSVFTVLSPILLLSFLKHYYSFLNIRWKFFNFIHYLYVIPIIVFLLTILEKFFTWMYSIDTVIILLFFFLLVIINIIVICIGYVKYPKSQIKVLLWGIVFPFLPFLVMYVIPLIFLQKYIFSTSILTIFFLCISFGFTFAQFSERLFDIDYYISRLKYYSLYSLVITMVLGIGIYFIISISIPLLLTICIFIFIVILISFYIKEKLDYVNRKVLFTPHGNYIHQLYSTIEVIGKTVDINDLFNKLSTILSKQLEFEVVYVVAFNVKEKKFVENKKSIVNPIHQTLPISLFENLHLMEILNTDACYVTCIHQDVEMKQILILGNRNHSSLKHEELLSLELLILFTNNFIDNTKLVEDLLSKLNTMEQRDQGHPYWFEKLVLLKLEDEKNHLAQDLHDTILQEQIFLIREMDSMLYENNVECLQTKIGDFHQQLVSINHQLRAYCEILKPPLLDTLGLNAALNKLAIQTKKRANFTLIFSIEQIETTNKYIPLLIYRLIQEMLTNAIKHSQATYVKIQLLKYEGGFEISYMDNGIGFDQSILKNSKSMGLTGMRERIRTYNGYFEIDTYPNEGVQIQIRVGDV</sequence>
<feature type="transmembrane region" description="Helical" evidence="6">
    <location>
        <begin position="230"/>
        <end position="256"/>
    </location>
</feature>
<dbReference type="CDD" id="cd16917">
    <property type="entry name" value="HATPase_UhpB-NarQ-NarX-like"/>
    <property type="match status" value="1"/>
</dbReference>
<keyword evidence="3" id="KW-0418">Kinase</keyword>
<protein>
    <recommendedName>
        <fullName evidence="7">Histidine kinase domain-containing protein</fullName>
    </recommendedName>
</protein>
<name>A0A0A3I7I6_9BACL</name>
<feature type="transmembrane region" description="Helical" evidence="6">
    <location>
        <begin position="204"/>
        <end position="224"/>
    </location>
</feature>
<dbReference type="EMBL" id="JPVN01000010">
    <property type="protein sequence ID" value="KGR78698.1"/>
    <property type="molecule type" value="Genomic_DNA"/>
</dbReference>
<dbReference type="OrthoDB" id="9781904at2"/>
<evidence type="ECO:0000256" key="3">
    <source>
        <dbReference type="ARBA" id="ARBA00022777"/>
    </source>
</evidence>
<keyword evidence="6" id="KW-0472">Membrane</keyword>
<dbReference type="PROSITE" id="PS50109">
    <property type="entry name" value="HIS_KIN"/>
    <property type="match status" value="1"/>
</dbReference>
<evidence type="ECO:0000256" key="4">
    <source>
        <dbReference type="ARBA" id="ARBA00022840"/>
    </source>
</evidence>
<evidence type="ECO:0000313" key="9">
    <source>
        <dbReference type="Proteomes" id="UP000030416"/>
    </source>
</evidence>
<evidence type="ECO:0000256" key="6">
    <source>
        <dbReference type="SAM" id="Phobius"/>
    </source>
</evidence>
<feature type="transmembrane region" description="Helical" evidence="6">
    <location>
        <begin position="7"/>
        <end position="23"/>
    </location>
</feature>
<feature type="transmembrane region" description="Helical" evidence="6">
    <location>
        <begin position="295"/>
        <end position="315"/>
    </location>
</feature>
<organism evidence="8 9">
    <name type="scientific">Ureibacillus manganicus DSM 26584</name>
    <dbReference type="NCBI Taxonomy" id="1384049"/>
    <lineage>
        <taxon>Bacteria</taxon>
        <taxon>Bacillati</taxon>
        <taxon>Bacillota</taxon>
        <taxon>Bacilli</taxon>
        <taxon>Bacillales</taxon>
        <taxon>Caryophanaceae</taxon>
        <taxon>Ureibacillus</taxon>
    </lineage>
</organism>
<dbReference type="Pfam" id="PF02518">
    <property type="entry name" value="HATPase_c"/>
    <property type="match status" value="1"/>
</dbReference>
<feature type="transmembrane region" description="Helical" evidence="6">
    <location>
        <begin position="359"/>
        <end position="377"/>
    </location>
</feature>
<dbReference type="SUPFAM" id="SSF55874">
    <property type="entry name" value="ATPase domain of HSP90 chaperone/DNA topoisomerase II/histidine kinase"/>
    <property type="match status" value="1"/>
</dbReference>
<keyword evidence="2" id="KW-0547">Nucleotide-binding</keyword>
<keyword evidence="4" id="KW-0067">ATP-binding</keyword>
<keyword evidence="9" id="KW-1185">Reference proteome</keyword>